<organism evidence="9 10">
    <name type="scientific">[Ruminococcus] torques</name>
    <dbReference type="NCBI Taxonomy" id="33039"/>
    <lineage>
        <taxon>Bacteria</taxon>
        <taxon>Bacillati</taxon>
        <taxon>Bacillota</taxon>
        <taxon>Clostridia</taxon>
        <taxon>Lachnospirales</taxon>
        <taxon>Lachnospiraceae</taxon>
        <taxon>Mediterraneibacter</taxon>
    </lineage>
</organism>
<proteinExistence type="inferred from homology"/>
<dbReference type="PANTHER" id="PTHR30471:SF3">
    <property type="entry name" value="UPF0758 PROTEIN YEES-RELATED"/>
    <property type="match status" value="1"/>
</dbReference>
<dbReference type="PROSITE" id="PS50249">
    <property type="entry name" value="MPN"/>
    <property type="match status" value="1"/>
</dbReference>
<dbReference type="GO" id="GO:0046872">
    <property type="term" value="F:metal ion binding"/>
    <property type="evidence" value="ECO:0007669"/>
    <property type="project" value="UniProtKB-KW"/>
</dbReference>
<dbReference type="Gene3D" id="3.40.140.10">
    <property type="entry name" value="Cytidine Deaminase, domain 2"/>
    <property type="match status" value="1"/>
</dbReference>
<dbReference type="RefSeq" id="WP_129794916.1">
    <property type="nucleotide sequence ID" value="NZ_RCYR01000013.1"/>
</dbReference>
<evidence type="ECO:0000256" key="1">
    <source>
        <dbReference type="ARBA" id="ARBA00010243"/>
    </source>
</evidence>
<dbReference type="InterPro" id="IPR037518">
    <property type="entry name" value="MPN"/>
</dbReference>
<dbReference type="PANTHER" id="PTHR30471">
    <property type="entry name" value="DNA REPAIR PROTEIN RADC"/>
    <property type="match status" value="1"/>
</dbReference>
<evidence type="ECO:0000259" key="8">
    <source>
        <dbReference type="PROSITE" id="PS50249"/>
    </source>
</evidence>
<gene>
    <name evidence="9" type="ORF">EAI93_07865</name>
</gene>
<comment type="caution">
    <text evidence="9">The sequence shown here is derived from an EMBL/GenBank/DDBJ whole genome shotgun (WGS) entry which is preliminary data.</text>
</comment>
<dbReference type="Pfam" id="PF04002">
    <property type="entry name" value="RadC"/>
    <property type="match status" value="1"/>
</dbReference>
<name>A0A4Q5C5V7_9FIRM</name>
<evidence type="ECO:0000256" key="6">
    <source>
        <dbReference type="ARBA" id="ARBA00023049"/>
    </source>
</evidence>
<dbReference type="Proteomes" id="UP000292665">
    <property type="component" value="Unassembled WGS sequence"/>
</dbReference>
<dbReference type="CDD" id="cd08071">
    <property type="entry name" value="MPN_DUF2466"/>
    <property type="match status" value="1"/>
</dbReference>
<evidence type="ECO:0000313" key="10">
    <source>
        <dbReference type="Proteomes" id="UP000292665"/>
    </source>
</evidence>
<accession>A0A4Q5C5V7</accession>
<keyword evidence="5" id="KW-0862">Zinc</keyword>
<dbReference type="AlphaFoldDB" id="A0A4Q5C5V7"/>
<evidence type="ECO:0000256" key="4">
    <source>
        <dbReference type="ARBA" id="ARBA00022801"/>
    </source>
</evidence>
<feature type="domain" description="MPN" evidence="8">
    <location>
        <begin position="109"/>
        <end position="231"/>
    </location>
</feature>
<dbReference type="NCBIfam" id="TIGR00608">
    <property type="entry name" value="radc"/>
    <property type="match status" value="1"/>
</dbReference>
<dbReference type="Pfam" id="PF20582">
    <property type="entry name" value="UPF0758_N"/>
    <property type="match status" value="1"/>
</dbReference>
<comment type="similarity">
    <text evidence="1 7">Belongs to the UPF0758 family.</text>
</comment>
<keyword evidence="2" id="KW-0645">Protease</keyword>
<evidence type="ECO:0000256" key="7">
    <source>
        <dbReference type="RuleBase" id="RU003797"/>
    </source>
</evidence>
<dbReference type="InterPro" id="IPR025657">
    <property type="entry name" value="RadC_JAB"/>
</dbReference>
<dbReference type="NCBIfam" id="NF000642">
    <property type="entry name" value="PRK00024.1"/>
    <property type="match status" value="1"/>
</dbReference>
<protein>
    <submittedName>
        <fullName evidence="9">JAB domain-containing protein</fullName>
    </submittedName>
</protein>
<dbReference type="GO" id="GO:0006508">
    <property type="term" value="P:proteolysis"/>
    <property type="evidence" value="ECO:0007669"/>
    <property type="project" value="UniProtKB-KW"/>
</dbReference>
<evidence type="ECO:0000256" key="2">
    <source>
        <dbReference type="ARBA" id="ARBA00022670"/>
    </source>
</evidence>
<dbReference type="GO" id="GO:0008237">
    <property type="term" value="F:metallopeptidase activity"/>
    <property type="evidence" value="ECO:0007669"/>
    <property type="project" value="UniProtKB-KW"/>
</dbReference>
<dbReference type="InterPro" id="IPR001405">
    <property type="entry name" value="UPF0758"/>
</dbReference>
<dbReference type="InterPro" id="IPR046778">
    <property type="entry name" value="UPF0758_N"/>
</dbReference>
<reference evidence="9 10" key="1">
    <citation type="journal article" date="2019" name="Science, e1252229">
        <title>Invertible promoters mediate bacterial phase variation, antibiotic resistance, and host adaptation in the gut.</title>
        <authorList>
            <person name="Jiang X."/>
            <person name="Hall A.B."/>
            <person name="Arthur T.D."/>
            <person name="Plichta D.R."/>
            <person name="Covington C.T."/>
            <person name="Poyet M."/>
            <person name="Crothers J."/>
            <person name="Moses P.L."/>
            <person name="Tolonen A.C."/>
            <person name="Vlamakis H."/>
            <person name="Alm E.J."/>
            <person name="Xavier R.J."/>
        </authorList>
    </citation>
    <scope>NUCLEOTIDE SEQUENCE [LARGE SCALE GENOMIC DNA]</scope>
    <source>
        <strain evidence="10">aa_0143</strain>
    </source>
</reference>
<sequence>MEKINTIKEMYKEDRPYEKCEKFGAENLTDTELLAILIRTGTKGENSLELSRKLLYKNGFHNGLAGIHKWSLDELIQIKGIGKVKAIQLVCLSELSKRLARTSTVGKLDFSSSRTIADYYMEDMRHRTREILKLIFLNTRCRLIGECNVSEGTIDSALVSPRELFIEAFKRNAYGIILLHNHPGGDPTPSREDVMITRRIYEAGELLGIRLFDHIVIGDNCFVSMKEKGFFGK</sequence>
<evidence type="ECO:0000313" key="9">
    <source>
        <dbReference type="EMBL" id="RYS79973.1"/>
    </source>
</evidence>
<keyword evidence="4" id="KW-0378">Hydrolase</keyword>
<dbReference type="EMBL" id="RCYR01000013">
    <property type="protein sequence ID" value="RYS79973.1"/>
    <property type="molecule type" value="Genomic_DNA"/>
</dbReference>
<keyword evidence="3" id="KW-0479">Metal-binding</keyword>
<evidence type="ECO:0000256" key="3">
    <source>
        <dbReference type="ARBA" id="ARBA00022723"/>
    </source>
</evidence>
<keyword evidence="6" id="KW-0482">Metalloprotease</keyword>
<evidence type="ECO:0000256" key="5">
    <source>
        <dbReference type="ARBA" id="ARBA00022833"/>
    </source>
</evidence>